<reference evidence="2" key="1">
    <citation type="journal article" date="2023" name="Commun. Biol.">
        <title>Genome analysis of Parmales, the sister group of diatoms, reveals the evolutionary specialization of diatoms from phago-mixotrophs to photoautotrophs.</title>
        <authorList>
            <person name="Ban H."/>
            <person name="Sato S."/>
            <person name="Yoshikawa S."/>
            <person name="Yamada K."/>
            <person name="Nakamura Y."/>
            <person name="Ichinomiya M."/>
            <person name="Sato N."/>
            <person name="Blanc-Mathieu R."/>
            <person name="Endo H."/>
            <person name="Kuwata A."/>
            <person name="Ogata H."/>
        </authorList>
    </citation>
    <scope>NUCLEOTIDE SEQUENCE [LARGE SCALE GENOMIC DNA]</scope>
</reference>
<protein>
    <submittedName>
        <fullName evidence="1">Uncharacterized protein</fullName>
    </submittedName>
</protein>
<organism evidence="1 2">
    <name type="scientific">Triparma columacea</name>
    <dbReference type="NCBI Taxonomy" id="722753"/>
    <lineage>
        <taxon>Eukaryota</taxon>
        <taxon>Sar</taxon>
        <taxon>Stramenopiles</taxon>
        <taxon>Ochrophyta</taxon>
        <taxon>Bolidophyceae</taxon>
        <taxon>Parmales</taxon>
        <taxon>Triparmaceae</taxon>
        <taxon>Triparma</taxon>
    </lineage>
</organism>
<proteinExistence type="predicted"/>
<comment type="caution">
    <text evidence="1">The sequence shown here is derived from an EMBL/GenBank/DDBJ whole genome shotgun (WGS) entry which is preliminary data.</text>
</comment>
<dbReference type="Proteomes" id="UP001165065">
    <property type="component" value="Unassembled WGS sequence"/>
</dbReference>
<evidence type="ECO:0000313" key="1">
    <source>
        <dbReference type="EMBL" id="GMI39635.1"/>
    </source>
</evidence>
<accession>A0A9W7GAV1</accession>
<dbReference type="EMBL" id="BRYA01000107">
    <property type="protein sequence ID" value="GMI39635.1"/>
    <property type="molecule type" value="Genomic_DNA"/>
</dbReference>
<gene>
    <name evidence="1" type="ORF">TrCOL_g10452</name>
</gene>
<sequence length="206" mass="21737">MILQPASAQSCSTYSLSLETCDCWNHVSSMALTGNSHGCTVPGSTSPWNGSTNHTTTFPKMVFCYDMPLADGSGKIRCDEDFSVYSQPCANPNPLDTRCWVPYILSSNSVISPYNCPEFGRFTAAATCADGFCYEAVWSKDDCAAEDSTAFEAKDECPAFSKGDANSNYPDPACPGSSPASSVGASLATMIGGFAVALVAVSEFLL</sequence>
<evidence type="ECO:0000313" key="2">
    <source>
        <dbReference type="Proteomes" id="UP001165065"/>
    </source>
</evidence>
<keyword evidence="2" id="KW-1185">Reference proteome</keyword>
<name>A0A9W7GAV1_9STRA</name>
<dbReference type="AlphaFoldDB" id="A0A9W7GAV1"/>